<evidence type="ECO:0000313" key="14">
    <source>
        <dbReference type="EMBL" id="TSJ76734.1"/>
    </source>
</evidence>
<evidence type="ECO:0000256" key="7">
    <source>
        <dbReference type="ARBA" id="ARBA00023284"/>
    </source>
</evidence>
<comment type="function">
    <text evidence="1">Thiol-specific peroxidase that catalyzes the reduction of hydrogen peroxide and organic hydroperoxides to water and alcohols, respectively. Plays a role in cell protection against oxidative stress by detoxifying peroxides and as sensor of hydrogen peroxide-mediated signaling events.</text>
</comment>
<dbReference type="InterPro" id="IPR036249">
    <property type="entry name" value="Thioredoxin-like_sf"/>
</dbReference>
<dbReference type="PANTHER" id="PTHR42801">
    <property type="entry name" value="THIOREDOXIN-DEPENDENT PEROXIDE REDUCTASE"/>
    <property type="match status" value="1"/>
</dbReference>
<keyword evidence="7" id="KW-0676">Redox-active center</keyword>
<dbReference type="Pfam" id="PF00578">
    <property type="entry name" value="AhpC-TSA"/>
    <property type="match status" value="1"/>
</dbReference>
<dbReference type="SUPFAM" id="SSF52833">
    <property type="entry name" value="Thioredoxin-like"/>
    <property type="match status" value="1"/>
</dbReference>
<feature type="domain" description="Thioredoxin" evidence="13">
    <location>
        <begin position="22"/>
        <end position="166"/>
    </location>
</feature>
<dbReference type="EMBL" id="VMBG01000002">
    <property type="protein sequence ID" value="TSJ76734.1"/>
    <property type="molecule type" value="Genomic_DNA"/>
</dbReference>
<sequence>MKRLLALTAFLTMSLFASAESLKVGDPAPQVTATTETGAELAFSEAYSKTPYTLVFFYPKAFTGGCTAQSCALRDGYEALAKQGVSIIGVSTDSVETQKKFKDEYRLPYTLIADTDKKVLKAFGQTALLFASRQAYLIKDNKIVYADLKGSTKQQAEDILKFLAAK</sequence>
<name>A0A556QJA6_9BACT</name>
<dbReference type="GO" id="GO:0034599">
    <property type="term" value="P:cellular response to oxidative stress"/>
    <property type="evidence" value="ECO:0007669"/>
    <property type="project" value="TreeGrafter"/>
</dbReference>
<protein>
    <recommendedName>
        <fullName evidence="2">thioredoxin-dependent peroxiredoxin</fullName>
        <ecNumber evidence="2">1.11.1.24</ecNumber>
    </recommendedName>
    <alternativeName>
        <fullName evidence="8">Thioredoxin peroxidase</fullName>
    </alternativeName>
    <alternativeName>
        <fullName evidence="10">Thioredoxin-dependent peroxiredoxin Bcp</fullName>
    </alternativeName>
</protein>
<evidence type="ECO:0000259" key="13">
    <source>
        <dbReference type="PROSITE" id="PS51352"/>
    </source>
</evidence>
<evidence type="ECO:0000256" key="11">
    <source>
        <dbReference type="ARBA" id="ARBA00049091"/>
    </source>
</evidence>
<dbReference type="InterPro" id="IPR000866">
    <property type="entry name" value="AhpC/TSA"/>
</dbReference>
<keyword evidence="6" id="KW-1015">Disulfide bond</keyword>
<keyword evidence="3" id="KW-0575">Peroxidase</keyword>
<keyword evidence="4" id="KW-0049">Antioxidant</keyword>
<dbReference type="GO" id="GO:0008379">
    <property type="term" value="F:thioredoxin peroxidase activity"/>
    <property type="evidence" value="ECO:0007669"/>
    <property type="project" value="TreeGrafter"/>
</dbReference>
<evidence type="ECO:0000313" key="15">
    <source>
        <dbReference type="Proteomes" id="UP000315648"/>
    </source>
</evidence>
<dbReference type="InterPro" id="IPR013766">
    <property type="entry name" value="Thioredoxin_domain"/>
</dbReference>
<comment type="catalytic activity">
    <reaction evidence="11">
        <text>a hydroperoxide + [thioredoxin]-dithiol = an alcohol + [thioredoxin]-disulfide + H2O</text>
        <dbReference type="Rhea" id="RHEA:62620"/>
        <dbReference type="Rhea" id="RHEA-COMP:10698"/>
        <dbReference type="Rhea" id="RHEA-COMP:10700"/>
        <dbReference type="ChEBI" id="CHEBI:15377"/>
        <dbReference type="ChEBI" id="CHEBI:29950"/>
        <dbReference type="ChEBI" id="CHEBI:30879"/>
        <dbReference type="ChEBI" id="CHEBI:35924"/>
        <dbReference type="ChEBI" id="CHEBI:50058"/>
        <dbReference type="EC" id="1.11.1.24"/>
    </reaction>
</comment>
<dbReference type="EC" id="1.11.1.24" evidence="2"/>
<gene>
    <name evidence="14" type="ORF">FPL22_11450</name>
</gene>
<evidence type="ECO:0000256" key="2">
    <source>
        <dbReference type="ARBA" id="ARBA00013017"/>
    </source>
</evidence>
<dbReference type="RefSeq" id="WP_144230491.1">
    <property type="nucleotide sequence ID" value="NZ_CBCRVV010000009.1"/>
</dbReference>
<dbReference type="CDD" id="cd03017">
    <property type="entry name" value="PRX_BCP"/>
    <property type="match status" value="1"/>
</dbReference>
<evidence type="ECO:0000256" key="8">
    <source>
        <dbReference type="ARBA" id="ARBA00032824"/>
    </source>
</evidence>
<dbReference type="PANTHER" id="PTHR42801:SF4">
    <property type="entry name" value="AHPC_TSA FAMILY PROTEIN"/>
    <property type="match status" value="1"/>
</dbReference>
<organism evidence="14 15">
    <name type="scientific">Rariglobus hedericola</name>
    <dbReference type="NCBI Taxonomy" id="2597822"/>
    <lineage>
        <taxon>Bacteria</taxon>
        <taxon>Pseudomonadati</taxon>
        <taxon>Verrucomicrobiota</taxon>
        <taxon>Opitutia</taxon>
        <taxon>Opitutales</taxon>
        <taxon>Opitutaceae</taxon>
        <taxon>Rariglobus</taxon>
    </lineage>
</organism>
<evidence type="ECO:0000256" key="6">
    <source>
        <dbReference type="ARBA" id="ARBA00023157"/>
    </source>
</evidence>
<feature type="chain" id="PRO_5022122368" description="thioredoxin-dependent peroxiredoxin" evidence="12">
    <location>
        <begin position="20"/>
        <end position="166"/>
    </location>
</feature>
<evidence type="ECO:0000256" key="9">
    <source>
        <dbReference type="ARBA" id="ARBA00038489"/>
    </source>
</evidence>
<evidence type="ECO:0000256" key="10">
    <source>
        <dbReference type="ARBA" id="ARBA00042639"/>
    </source>
</evidence>
<accession>A0A556QJA6</accession>
<evidence type="ECO:0000256" key="1">
    <source>
        <dbReference type="ARBA" id="ARBA00003330"/>
    </source>
</evidence>
<comment type="similarity">
    <text evidence="9">Belongs to the peroxiredoxin family. BCP/PrxQ subfamily.</text>
</comment>
<dbReference type="OrthoDB" id="9812811at2"/>
<dbReference type="AlphaFoldDB" id="A0A556QJA6"/>
<dbReference type="Proteomes" id="UP000315648">
    <property type="component" value="Unassembled WGS sequence"/>
</dbReference>
<keyword evidence="12" id="KW-0732">Signal</keyword>
<dbReference type="GO" id="GO:0045454">
    <property type="term" value="P:cell redox homeostasis"/>
    <property type="evidence" value="ECO:0007669"/>
    <property type="project" value="TreeGrafter"/>
</dbReference>
<keyword evidence="15" id="KW-1185">Reference proteome</keyword>
<evidence type="ECO:0000256" key="3">
    <source>
        <dbReference type="ARBA" id="ARBA00022559"/>
    </source>
</evidence>
<dbReference type="Gene3D" id="3.40.30.10">
    <property type="entry name" value="Glutaredoxin"/>
    <property type="match status" value="1"/>
</dbReference>
<evidence type="ECO:0000256" key="4">
    <source>
        <dbReference type="ARBA" id="ARBA00022862"/>
    </source>
</evidence>
<evidence type="ECO:0000256" key="5">
    <source>
        <dbReference type="ARBA" id="ARBA00023002"/>
    </source>
</evidence>
<dbReference type="InterPro" id="IPR050924">
    <property type="entry name" value="Peroxiredoxin_BCP/PrxQ"/>
</dbReference>
<dbReference type="GO" id="GO:0005737">
    <property type="term" value="C:cytoplasm"/>
    <property type="evidence" value="ECO:0007669"/>
    <property type="project" value="TreeGrafter"/>
</dbReference>
<evidence type="ECO:0000256" key="12">
    <source>
        <dbReference type="SAM" id="SignalP"/>
    </source>
</evidence>
<comment type="caution">
    <text evidence="14">The sequence shown here is derived from an EMBL/GenBank/DDBJ whole genome shotgun (WGS) entry which is preliminary data.</text>
</comment>
<feature type="signal peptide" evidence="12">
    <location>
        <begin position="1"/>
        <end position="19"/>
    </location>
</feature>
<dbReference type="PROSITE" id="PS51352">
    <property type="entry name" value="THIOREDOXIN_2"/>
    <property type="match status" value="1"/>
</dbReference>
<keyword evidence="5" id="KW-0560">Oxidoreductase</keyword>
<proteinExistence type="inferred from homology"/>
<reference evidence="14 15" key="1">
    <citation type="submission" date="2019-07" db="EMBL/GenBank/DDBJ databases">
        <title>Description of 53C-WASEF.</title>
        <authorList>
            <person name="Pitt A."/>
            <person name="Hahn M.W."/>
        </authorList>
    </citation>
    <scope>NUCLEOTIDE SEQUENCE [LARGE SCALE GENOMIC DNA]</scope>
    <source>
        <strain evidence="14 15">53C-WASEF</strain>
    </source>
</reference>